<dbReference type="GO" id="GO:0004674">
    <property type="term" value="F:protein serine/threonine kinase activity"/>
    <property type="evidence" value="ECO:0007669"/>
    <property type="project" value="UniProtKB-KW"/>
</dbReference>
<dbReference type="SMART" id="SM00220">
    <property type="entry name" value="S_TKc"/>
    <property type="match status" value="1"/>
</dbReference>
<keyword evidence="6 9" id="KW-0067">ATP-binding</keyword>
<dbReference type="FunFam" id="1.10.510.10:FF:000021">
    <property type="entry name" value="Serine/threonine protein kinase"/>
    <property type="match status" value="1"/>
</dbReference>
<dbReference type="Gene3D" id="3.30.200.20">
    <property type="entry name" value="Phosphorylase Kinase, domain 1"/>
    <property type="match status" value="1"/>
</dbReference>
<evidence type="ECO:0000256" key="4">
    <source>
        <dbReference type="ARBA" id="ARBA00022741"/>
    </source>
</evidence>
<evidence type="ECO:0000313" key="13">
    <source>
        <dbReference type="EMBL" id="SDY92528.1"/>
    </source>
</evidence>
<organism evidence="13 14">
    <name type="scientific">Tindallia californiensis</name>
    <dbReference type="NCBI Taxonomy" id="159292"/>
    <lineage>
        <taxon>Bacteria</taxon>
        <taxon>Bacillati</taxon>
        <taxon>Bacillota</taxon>
        <taxon>Clostridia</taxon>
        <taxon>Peptostreptococcales</taxon>
        <taxon>Tindalliaceae</taxon>
        <taxon>Tindallia</taxon>
    </lineage>
</organism>
<dbReference type="InterPro" id="IPR011009">
    <property type="entry name" value="Kinase-like_dom_sf"/>
</dbReference>
<dbReference type="NCBIfam" id="NF033483">
    <property type="entry name" value="PknB_PASTA_kin"/>
    <property type="match status" value="1"/>
</dbReference>
<evidence type="ECO:0000256" key="8">
    <source>
        <dbReference type="ARBA" id="ARBA00048679"/>
    </source>
</evidence>
<proteinExistence type="predicted"/>
<feature type="domain" description="PASTA" evidence="12">
    <location>
        <begin position="355"/>
        <end position="421"/>
    </location>
</feature>
<dbReference type="PROSITE" id="PS50011">
    <property type="entry name" value="PROTEIN_KINASE_DOM"/>
    <property type="match status" value="1"/>
</dbReference>
<dbReference type="InterPro" id="IPR000719">
    <property type="entry name" value="Prot_kinase_dom"/>
</dbReference>
<name>A0A1H3NUN8_9FIRM</name>
<keyword evidence="10" id="KW-1133">Transmembrane helix</keyword>
<feature type="domain" description="PASTA" evidence="12">
    <location>
        <begin position="489"/>
        <end position="558"/>
    </location>
</feature>
<dbReference type="CDD" id="cd14014">
    <property type="entry name" value="STKc_PknB_like"/>
    <property type="match status" value="1"/>
</dbReference>
<keyword evidence="10" id="KW-0472">Membrane</keyword>
<evidence type="ECO:0000256" key="10">
    <source>
        <dbReference type="SAM" id="Phobius"/>
    </source>
</evidence>
<evidence type="ECO:0000256" key="7">
    <source>
        <dbReference type="ARBA" id="ARBA00047899"/>
    </source>
</evidence>
<dbReference type="CDD" id="cd06577">
    <property type="entry name" value="PASTA_pknB"/>
    <property type="match status" value="3"/>
</dbReference>
<feature type="binding site" evidence="9">
    <location>
        <position position="42"/>
    </location>
    <ligand>
        <name>ATP</name>
        <dbReference type="ChEBI" id="CHEBI:30616"/>
    </ligand>
</feature>
<dbReference type="InterPro" id="IPR008271">
    <property type="entry name" value="Ser/Thr_kinase_AS"/>
</dbReference>
<dbReference type="FunFam" id="3.30.200.20:FF:000035">
    <property type="entry name" value="Serine/threonine protein kinase Stk1"/>
    <property type="match status" value="1"/>
</dbReference>
<dbReference type="SMART" id="SM00740">
    <property type="entry name" value="PASTA"/>
    <property type="match status" value="3"/>
</dbReference>
<evidence type="ECO:0000259" key="12">
    <source>
        <dbReference type="PROSITE" id="PS51178"/>
    </source>
</evidence>
<dbReference type="PANTHER" id="PTHR43289:SF34">
    <property type="entry name" value="SERINE_THREONINE-PROTEIN KINASE YBDM-RELATED"/>
    <property type="match status" value="1"/>
</dbReference>
<dbReference type="EC" id="2.7.11.1" evidence="1"/>
<evidence type="ECO:0000256" key="9">
    <source>
        <dbReference type="PROSITE-ProRule" id="PRU10141"/>
    </source>
</evidence>
<dbReference type="PROSITE" id="PS00107">
    <property type="entry name" value="PROTEIN_KINASE_ATP"/>
    <property type="match status" value="1"/>
</dbReference>
<reference evidence="13 14" key="1">
    <citation type="submission" date="2016-10" db="EMBL/GenBank/DDBJ databases">
        <authorList>
            <person name="de Groot N.N."/>
        </authorList>
    </citation>
    <scope>NUCLEOTIDE SEQUENCE [LARGE SCALE GENOMIC DNA]</scope>
    <source>
        <strain evidence="13 14">APO</strain>
    </source>
</reference>
<dbReference type="Pfam" id="PF03793">
    <property type="entry name" value="PASTA"/>
    <property type="match status" value="3"/>
</dbReference>
<gene>
    <name evidence="13" type="ORF">SAMN05192546_105298</name>
</gene>
<dbReference type="STRING" id="159292.SAMN05192546_105298"/>
<evidence type="ECO:0000259" key="11">
    <source>
        <dbReference type="PROSITE" id="PS50011"/>
    </source>
</evidence>
<feature type="domain" description="Protein kinase" evidence="11">
    <location>
        <begin position="13"/>
        <end position="279"/>
    </location>
</feature>
<protein>
    <recommendedName>
        <fullName evidence="1">non-specific serine/threonine protein kinase</fullName>
        <ecNumber evidence="1">2.7.11.1</ecNumber>
    </recommendedName>
</protein>
<dbReference type="PANTHER" id="PTHR43289">
    <property type="entry name" value="MITOGEN-ACTIVATED PROTEIN KINASE KINASE KINASE 20-RELATED"/>
    <property type="match status" value="1"/>
</dbReference>
<keyword evidence="5 13" id="KW-0418">Kinase</keyword>
<keyword evidence="4 9" id="KW-0547">Nucleotide-binding</keyword>
<keyword evidence="10" id="KW-0812">Transmembrane</keyword>
<dbReference type="SUPFAM" id="SSF56112">
    <property type="entry name" value="Protein kinase-like (PK-like)"/>
    <property type="match status" value="1"/>
</dbReference>
<comment type="catalytic activity">
    <reaction evidence="7">
        <text>L-threonyl-[protein] + ATP = O-phospho-L-threonyl-[protein] + ADP + H(+)</text>
        <dbReference type="Rhea" id="RHEA:46608"/>
        <dbReference type="Rhea" id="RHEA-COMP:11060"/>
        <dbReference type="Rhea" id="RHEA-COMP:11605"/>
        <dbReference type="ChEBI" id="CHEBI:15378"/>
        <dbReference type="ChEBI" id="CHEBI:30013"/>
        <dbReference type="ChEBI" id="CHEBI:30616"/>
        <dbReference type="ChEBI" id="CHEBI:61977"/>
        <dbReference type="ChEBI" id="CHEBI:456216"/>
        <dbReference type="EC" id="2.7.11.1"/>
    </reaction>
</comment>
<dbReference type="GO" id="GO:0005524">
    <property type="term" value="F:ATP binding"/>
    <property type="evidence" value="ECO:0007669"/>
    <property type="project" value="UniProtKB-UniRule"/>
</dbReference>
<evidence type="ECO:0000256" key="1">
    <source>
        <dbReference type="ARBA" id="ARBA00012513"/>
    </source>
</evidence>
<feature type="transmembrane region" description="Helical" evidence="10">
    <location>
        <begin position="326"/>
        <end position="349"/>
    </location>
</feature>
<sequence>MFFLIGTMLGNRYEIIEKLGGGGMAIVYKAKCHLLNRNVAVKILRDELISDKDLVNKFKRESQAVASLSHPNIVNVYDVGEVNDIYYMVMEMVEGKTLKKVIKEKGALHQEEIIYYAKQIARALQHAHENYVIHRDIKPQNILITDDHRAKLTDFGIALSSSTNTLTNTGSLVGSVHYFSPEQARGGYTDAKSDLYSLGIAMYEMATGKLPFEGESPITVALKHLQEEPELPSDINDTVSEGLESIIMKLIEKDQYSRFQNASLLIDALNQLETDPEYILDDFEDEIDENPTHVNGYKEGDELLKMTEQKPFRKKKKTKNSHKTKIVLAAGIITALVAALLFTFGLFYVSNMFRTTEDIDVPDFIGMHLDEAKEKIEELGLQHRVEYQFDRETDEDTVLLQNPSAGMSVRENYPIELTVSTGVETVKVPDLMYEAKDNAVFKIEDAGFIVGDMEYATSDMPSGTVISQEPRAGTEMTQGEVVKIVISEGPEYEMVIMPDLVGSTIESARESLKDLNLPISTVREEHSEEYVEDIVIQQSIVSGRQIPERTSVSLTISAGVESPQIEDIEIEEDIMPEQGENNIEEPRTRTLPIQFDGGSGTVLVELYRVEENSDNTLIFTKNHHIEEDGNSIEVKVTGLGTQAFEIVIDGSVVRTVEISF</sequence>
<dbReference type="Gene3D" id="1.10.510.10">
    <property type="entry name" value="Transferase(Phosphotransferase) domain 1"/>
    <property type="match status" value="1"/>
</dbReference>
<accession>A0A1H3NUN8</accession>
<dbReference type="Pfam" id="PF00069">
    <property type="entry name" value="Pkinase"/>
    <property type="match status" value="1"/>
</dbReference>
<dbReference type="Proteomes" id="UP000199230">
    <property type="component" value="Unassembled WGS sequence"/>
</dbReference>
<dbReference type="InterPro" id="IPR005543">
    <property type="entry name" value="PASTA_dom"/>
</dbReference>
<keyword evidence="3" id="KW-0808">Transferase</keyword>
<dbReference type="InterPro" id="IPR017441">
    <property type="entry name" value="Protein_kinase_ATP_BS"/>
</dbReference>
<evidence type="ECO:0000256" key="6">
    <source>
        <dbReference type="ARBA" id="ARBA00022840"/>
    </source>
</evidence>
<feature type="domain" description="PASTA" evidence="12">
    <location>
        <begin position="422"/>
        <end position="488"/>
    </location>
</feature>
<comment type="catalytic activity">
    <reaction evidence="8">
        <text>L-seryl-[protein] + ATP = O-phospho-L-seryl-[protein] + ADP + H(+)</text>
        <dbReference type="Rhea" id="RHEA:17989"/>
        <dbReference type="Rhea" id="RHEA-COMP:9863"/>
        <dbReference type="Rhea" id="RHEA-COMP:11604"/>
        <dbReference type="ChEBI" id="CHEBI:15378"/>
        <dbReference type="ChEBI" id="CHEBI:29999"/>
        <dbReference type="ChEBI" id="CHEBI:30616"/>
        <dbReference type="ChEBI" id="CHEBI:83421"/>
        <dbReference type="ChEBI" id="CHEBI:456216"/>
        <dbReference type="EC" id="2.7.11.1"/>
    </reaction>
</comment>
<evidence type="ECO:0000256" key="2">
    <source>
        <dbReference type="ARBA" id="ARBA00022527"/>
    </source>
</evidence>
<keyword evidence="14" id="KW-1185">Reference proteome</keyword>
<dbReference type="PROSITE" id="PS00108">
    <property type="entry name" value="PROTEIN_KINASE_ST"/>
    <property type="match status" value="1"/>
</dbReference>
<dbReference type="PROSITE" id="PS51178">
    <property type="entry name" value="PASTA"/>
    <property type="match status" value="3"/>
</dbReference>
<evidence type="ECO:0000256" key="3">
    <source>
        <dbReference type="ARBA" id="ARBA00022679"/>
    </source>
</evidence>
<dbReference type="EMBL" id="FNPV01000005">
    <property type="protein sequence ID" value="SDY92528.1"/>
    <property type="molecule type" value="Genomic_DNA"/>
</dbReference>
<evidence type="ECO:0000256" key="5">
    <source>
        <dbReference type="ARBA" id="ARBA00022777"/>
    </source>
</evidence>
<dbReference type="Gene3D" id="3.30.10.20">
    <property type="match status" value="3"/>
</dbReference>
<keyword evidence="2 13" id="KW-0723">Serine/threonine-protein kinase</keyword>
<evidence type="ECO:0000313" key="14">
    <source>
        <dbReference type="Proteomes" id="UP000199230"/>
    </source>
</evidence>
<dbReference type="AlphaFoldDB" id="A0A1H3NUN8"/>